<gene>
    <name evidence="1" type="ORF">Cflav_PD5098</name>
</gene>
<evidence type="ECO:0000313" key="1">
    <source>
        <dbReference type="EMBL" id="EEF62463.1"/>
    </source>
</evidence>
<dbReference type="AlphaFoldDB" id="B9XBZ5"/>
<sequence length="33" mass="3692">MNAVAKRVVTIKNMDAHRAEIEHLGFITSGIIR</sequence>
<dbReference type="Proteomes" id="UP000003688">
    <property type="component" value="Unassembled WGS sequence"/>
</dbReference>
<accession>B9XBZ5</accession>
<dbReference type="STRING" id="320771.Cflav_PD5098"/>
<protein>
    <submittedName>
        <fullName evidence="1">Uncharacterized protein</fullName>
    </submittedName>
</protein>
<keyword evidence="2" id="KW-1185">Reference proteome</keyword>
<proteinExistence type="predicted"/>
<comment type="caution">
    <text evidence="1">The sequence shown here is derived from an EMBL/GenBank/DDBJ whole genome shotgun (WGS) entry which is preliminary data.</text>
</comment>
<organism evidence="1 2">
    <name type="scientific">Pedosphaera parvula (strain Ellin514)</name>
    <dbReference type="NCBI Taxonomy" id="320771"/>
    <lineage>
        <taxon>Bacteria</taxon>
        <taxon>Pseudomonadati</taxon>
        <taxon>Verrucomicrobiota</taxon>
        <taxon>Pedosphaerae</taxon>
        <taxon>Pedosphaerales</taxon>
        <taxon>Pedosphaeraceae</taxon>
        <taxon>Pedosphaera</taxon>
    </lineage>
</organism>
<dbReference type="EMBL" id="ABOX02000004">
    <property type="protein sequence ID" value="EEF62463.1"/>
    <property type="molecule type" value="Genomic_DNA"/>
</dbReference>
<name>B9XBZ5_PEDPL</name>
<reference evidence="1 2" key="1">
    <citation type="journal article" date="2011" name="J. Bacteriol.">
        <title>Genome sequence of 'Pedosphaera parvula' Ellin514, an aerobic Verrucomicrobial isolate from pasture soil.</title>
        <authorList>
            <person name="Kant R."/>
            <person name="van Passel M.W."/>
            <person name="Sangwan P."/>
            <person name="Palva A."/>
            <person name="Lucas S."/>
            <person name="Copeland A."/>
            <person name="Lapidus A."/>
            <person name="Glavina Del Rio T."/>
            <person name="Dalin E."/>
            <person name="Tice H."/>
            <person name="Bruce D."/>
            <person name="Goodwin L."/>
            <person name="Pitluck S."/>
            <person name="Chertkov O."/>
            <person name="Larimer F.W."/>
            <person name="Land M.L."/>
            <person name="Hauser L."/>
            <person name="Brettin T.S."/>
            <person name="Detter J.C."/>
            <person name="Han S."/>
            <person name="de Vos W.M."/>
            <person name="Janssen P.H."/>
            <person name="Smidt H."/>
        </authorList>
    </citation>
    <scope>NUCLEOTIDE SEQUENCE [LARGE SCALE GENOMIC DNA]</scope>
    <source>
        <strain evidence="1 2">Ellin514</strain>
    </source>
</reference>
<evidence type="ECO:0000313" key="2">
    <source>
        <dbReference type="Proteomes" id="UP000003688"/>
    </source>
</evidence>